<name>A0ABV7Y5M8_9ACTN</name>
<organism evidence="3 4">
    <name type="scientific">Tenggerimyces flavus</name>
    <dbReference type="NCBI Taxonomy" id="1708749"/>
    <lineage>
        <taxon>Bacteria</taxon>
        <taxon>Bacillati</taxon>
        <taxon>Actinomycetota</taxon>
        <taxon>Actinomycetes</taxon>
        <taxon>Propionibacteriales</taxon>
        <taxon>Nocardioidaceae</taxon>
        <taxon>Tenggerimyces</taxon>
    </lineage>
</organism>
<evidence type="ECO:0000259" key="2">
    <source>
        <dbReference type="Pfam" id="PF13649"/>
    </source>
</evidence>
<keyword evidence="1" id="KW-0808">Transferase</keyword>
<dbReference type="Pfam" id="PF13649">
    <property type="entry name" value="Methyltransf_25"/>
    <property type="match status" value="1"/>
</dbReference>
<sequence length="235" mass="25290">MSEIAVSNIKTVGEAFGAVAGTYDASRRRLVTCFDDFYAAATRFATLDLPANAKVLDLGAGTGLLSLLIAGVRPDATFTLVDVAQPMLDQADRELTARGIAHRTVLRDLTDELPEGEYDAIVSALAIHHLDDAGKRDLYARAANALADGGVFVNAEQVAGPTPRLDALYDELWEADARENGSDDAEVAGARARMAFDQTAPTEDQLTWLREAGLADVACVYQNLRFAVLTGRYQR</sequence>
<protein>
    <submittedName>
        <fullName evidence="3">Class I SAM-dependent methyltransferase</fullName>
    </submittedName>
</protein>
<dbReference type="CDD" id="cd02440">
    <property type="entry name" value="AdoMet_MTases"/>
    <property type="match status" value="1"/>
</dbReference>
<dbReference type="EMBL" id="JBHRZH010000001">
    <property type="protein sequence ID" value="MFC3759354.1"/>
    <property type="molecule type" value="Genomic_DNA"/>
</dbReference>
<evidence type="ECO:0000313" key="3">
    <source>
        <dbReference type="EMBL" id="MFC3759354.1"/>
    </source>
</evidence>
<accession>A0ABV7Y5M8</accession>
<reference evidence="4" key="1">
    <citation type="journal article" date="2019" name="Int. J. Syst. Evol. Microbiol.">
        <title>The Global Catalogue of Microorganisms (GCM) 10K type strain sequencing project: providing services to taxonomists for standard genome sequencing and annotation.</title>
        <authorList>
            <consortium name="The Broad Institute Genomics Platform"/>
            <consortium name="The Broad Institute Genome Sequencing Center for Infectious Disease"/>
            <person name="Wu L."/>
            <person name="Ma J."/>
        </authorList>
    </citation>
    <scope>NUCLEOTIDE SEQUENCE [LARGE SCALE GENOMIC DNA]</scope>
    <source>
        <strain evidence="4">CGMCC 4.7241</strain>
    </source>
</reference>
<dbReference type="Gene3D" id="3.40.50.150">
    <property type="entry name" value="Vaccinia Virus protein VP39"/>
    <property type="match status" value="1"/>
</dbReference>
<dbReference type="RefSeq" id="WP_205122249.1">
    <property type="nucleotide sequence ID" value="NZ_JAFBCM010000001.1"/>
</dbReference>
<gene>
    <name evidence="3" type="ORF">ACFOUW_00750</name>
</gene>
<dbReference type="GO" id="GO:0008168">
    <property type="term" value="F:methyltransferase activity"/>
    <property type="evidence" value="ECO:0007669"/>
    <property type="project" value="UniProtKB-KW"/>
</dbReference>
<keyword evidence="4" id="KW-1185">Reference proteome</keyword>
<feature type="domain" description="Methyltransferase" evidence="2">
    <location>
        <begin position="55"/>
        <end position="150"/>
    </location>
</feature>
<dbReference type="GO" id="GO:0032259">
    <property type="term" value="P:methylation"/>
    <property type="evidence" value="ECO:0007669"/>
    <property type="project" value="UniProtKB-KW"/>
</dbReference>
<dbReference type="InterPro" id="IPR041698">
    <property type="entry name" value="Methyltransf_25"/>
</dbReference>
<proteinExistence type="predicted"/>
<dbReference type="Proteomes" id="UP001595699">
    <property type="component" value="Unassembled WGS sequence"/>
</dbReference>
<comment type="caution">
    <text evidence="3">The sequence shown here is derived from an EMBL/GenBank/DDBJ whole genome shotgun (WGS) entry which is preliminary data.</text>
</comment>
<evidence type="ECO:0000256" key="1">
    <source>
        <dbReference type="ARBA" id="ARBA00022679"/>
    </source>
</evidence>
<dbReference type="InterPro" id="IPR029063">
    <property type="entry name" value="SAM-dependent_MTases_sf"/>
</dbReference>
<keyword evidence="3" id="KW-0489">Methyltransferase</keyword>
<evidence type="ECO:0000313" key="4">
    <source>
        <dbReference type="Proteomes" id="UP001595699"/>
    </source>
</evidence>
<dbReference type="PANTHER" id="PTHR43861">
    <property type="entry name" value="TRANS-ACONITATE 2-METHYLTRANSFERASE-RELATED"/>
    <property type="match status" value="1"/>
</dbReference>
<dbReference type="SUPFAM" id="SSF53335">
    <property type="entry name" value="S-adenosyl-L-methionine-dependent methyltransferases"/>
    <property type="match status" value="1"/>
</dbReference>